<keyword evidence="1" id="KW-0238">DNA-binding</keyword>
<dbReference type="PROSITE" id="PS50937">
    <property type="entry name" value="HTH_MERR_2"/>
    <property type="match status" value="1"/>
</dbReference>
<dbReference type="CDD" id="cd01107">
    <property type="entry name" value="HTH_BmrR"/>
    <property type="match status" value="1"/>
</dbReference>
<dbReference type="InterPro" id="IPR009061">
    <property type="entry name" value="DNA-bd_dom_put_sf"/>
</dbReference>
<accession>A0ABN3AGF8</accession>
<dbReference type="PROSITE" id="PS00552">
    <property type="entry name" value="HTH_MERR_1"/>
    <property type="match status" value="1"/>
</dbReference>
<dbReference type="SMART" id="SM00422">
    <property type="entry name" value="HTH_MERR"/>
    <property type="match status" value="1"/>
</dbReference>
<dbReference type="Pfam" id="PF13411">
    <property type="entry name" value="MerR_1"/>
    <property type="match status" value="1"/>
</dbReference>
<evidence type="ECO:0000313" key="3">
    <source>
        <dbReference type="EMBL" id="GAA2167455.1"/>
    </source>
</evidence>
<dbReference type="PANTHER" id="PTHR30204:SF97">
    <property type="entry name" value="MERR FAMILY REGULATORY PROTEIN"/>
    <property type="match status" value="1"/>
</dbReference>
<evidence type="ECO:0000259" key="2">
    <source>
        <dbReference type="PROSITE" id="PS50937"/>
    </source>
</evidence>
<evidence type="ECO:0000313" key="4">
    <source>
        <dbReference type="Proteomes" id="UP001501020"/>
    </source>
</evidence>
<dbReference type="InterPro" id="IPR000551">
    <property type="entry name" value="MerR-type_HTH_dom"/>
</dbReference>
<reference evidence="3 4" key="1">
    <citation type="journal article" date="2019" name="Int. J. Syst. Evol. Microbiol.">
        <title>The Global Catalogue of Microorganisms (GCM) 10K type strain sequencing project: providing services to taxonomists for standard genome sequencing and annotation.</title>
        <authorList>
            <consortium name="The Broad Institute Genomics Platform"/>
            <consortium name="The Broad Institute Genome Sequencing Center for Infectious Disease"/>
            <person name="Wu L."/>
            <person name="Ma J."/>
        </authorList>
    </citation>
    <scope>NUCLEOTIDE SEQUENCE [LARGE SCALE GENOMIC DNA]</scope>
    <source>
        <strain evidence="3 4">JCM 13850</strain>
    </source>
</reference>
<organism evidence="3 4">
    <name type="scientific">Actinomadura napierensis</name>
    <dbReference type="NCBI Taxonomy" id="267854"/>
    <lineage>
        <taxon>Bacteria</taxon>
        <taxon>Bacillati</taxon>
        <taxon>Actinomycetota</taxon>
        <taxon>Actinomycetes</taxon>
        <taxon>Streptosporangiales</taxon>
        <taxon>Thermomonosporaceae</taxon>
        <taxon>Actinomadura</taxon>
    </lineage>
</organism>
<feature type="domain" description="HTH merR-type" evidence="2">
    <location>
        <begin position="6"/>
        <end position="73"/>
    </location>
</feature>
<sequence length="276" mass="30170">MGLVAIGEFARMSRLSPKALRLYDELGLLVPAHVDPDTGYRKYATAQLERARKVADLRRLGVPLARIKDVLAMDAGPAAEEIRAHWAETEAEHAARRELARLLLDRLHGEKSVMYEVTVRDMPARRLLSVVRRAHEDELIPLGRELFIHRLRRGGVPRPEGIAGAPFMIYHGEVSGDSDGPVEWCWPVLDDQAAAAAAGFPDLELRTEPAHQEARVRPEVPGGRAGATKAELAIEALAAWAAREKRTPSGAVRLLLVPDPAGRGTGPIGEFAVPLK</sequence>
<keyword evidence="4" id="KW-1185">Reference proteome</keyword>
<dbReference type="InterPro" id="IPR047057">
    <property type="entry name" value="MerR_fam"/>
</dbReference>
<dbReference type="EMBL" id="BAAAMR010000146">
    <property type="protein sequence ID" value="GAA2167455.1"/>
    <property type="molecule type" value="Genomic_DNA"/>
</dbReference>
<dbReference type="Gene3D" id="1.10.1660.10">
    <property type="match status" value="1"/>
</dbReference>
<protein>
    <submittedName>
        <fullName evidence="3">MerR family transcriptional regulator</fullName>
    </submittedName>
</protein>
<dbReference type="InterPro" id="IPR011256">
    <property type="entry name" value="Reg_factor_effector_dom_sf"/>
</dbReference>
<dbReference type="RefSeq" id="WP_344282636.1">
    <property type="nucleotide sequence ID" value="NZ_BAAAMR010000146.1"/>
</dbReference>
<name>A0ABN3AGF8_9ACTN</name>
<gene>
    <name evidence="3" type="ORF">GCM10009727_87960</name>
</gene>
<evidence type="ECO:0000256" key="1">
    <source>
        <dbReference type="ARBA" id="ARBA00023125"/>
    </source>
</evidence>
<proteinExistence type="predicted"/>
<dbReference type="Gene3D" id="3.20.80.10">
    <property type="entry name" value="Regulatory factor, effector binding domain"/>
    <property type="match status" value="1"/>
</dbReference>
<dbReference type="PANTHER" id="PTHR30204">
    <property type="entry name" value="REDOX-CYCLING DRUG-SENSING TRANSCRIPTIONAL ACTIVATOR SOXR"/>
    <property type="match status" value="1"/>
</dbReference>
<comment type="caution">
    <text evidence="3">The sequence shown here is derived from an EMBL/GenBank/DDBJ whole genome shotgun (WGS) entry which is preliminary data.</text>
</comment>
<dbReference type="SUPFAM" id="SSF46955">
    <property type="entry name" value="Putative DNA-binding domain"/>
    <property type="match status" value="1"/>
</dbReference>
<dbReference type="Proteomes" id="UP001501020">
    <property type="component" value="Unassembled WGS sequence"/>
</dbReference>